<accession>A0A4Y8LNV6</accession>
<comment type="subcellular location">
    <subcellularLocation>
        <location evidence="1">Cell membrane</location>
        <topology evidence="1">Multi-pass membrane protein</topology>
    </subcellularLocation>
</comment>
<feature type="transmembrane region" description="Helical" evidence="8">
    <location>
        <begin position="318"/>
        <end position="335"/>
    </location>
</feature>
<evidence type="ECO:0000256" key="4">
    <source>
        <dbReference type="ARBA" id="ARBA00022475"/>
    </source>
</evidence>
<dbReference type="InterPro" id="IPR037294">
    <property type="entry name" value="ABC_BtuC-like"/>
</dbReference>
<dbReference type="Pfam" id="PF01032">
    <property type="entry name" value="FecCD"/>
    <property type="match status" value="1"/>
</dbReference>
<evidence type="ECO:0000256" key="8">
    <source>
        <dbReference type="SAM" id="Phobius"/>
    </source>
</evidence>
<dbReference type="GO" id="GO:0022857">
    <property type="term" value="F:transmembrane transporter activity"/>
    <property type="evidence" value="ECO:0007669"/>
    <property type="project" value="InterPro"/>
</dbReference>
<name>A0A4Y8LNV6_9BACL</name>
<dbReference type="GO" id="GO:0005886">
    <property type="term" value="C:plasma membrane"/>
    <property type="evidence" value="ECO:0007669"/>
    <property type="project" value="UniProtKB-SubCell"/>
</dbReference>
<comment type="caution">
    <text evidence="9">The sequence shown here is derived from an EMBL/GenBank/DDBJ whole genome shotgun (WGS) entry which is preliminary data.</text>
</comment>
<dbReference type="OrthoDB" id="9811721at2"/>
<keyword evidence="3" id="KW-0813">Transport</keyword>
<dbReference type="FunFam" id="1.10.3470.10:FF:000001">
    <property type="entry name" value="Vitamin B12 ABC transporter permease BtuC"/>
    <property type="match status" value="1"/>
</dbReference>
<keyword evidence="7 8" id="KW-0472">Membrane</keyword>
<evidence type="ECO:0000256" key="6">
    <source>
        <dbReference type="ARBA" id="ARBA00022989"/>
    </source>
</evidence>
<dbReference type="CDD" id="cd06550">
    <property type="entry name" value="TM_ABC_iron-siderophores_like"/>
    <property type="match status" value="1"/>
</dbReference>
<dbReference type="InterPro" id="IPR000522">
    <property type="entry name" value="ABC_transptr_permease_BtuC"/>
</dbReference>
<gene>
    <name evidence="9" type="ORF">E2980_21150</name>
</gene>
<dbReference type="Gene3D" id="1.10.3470.10">
    <property type="entry name" value="ABC transporter involved in vitamin B12 uptake, BtuC"/>
    <property type="match status" value="1"/>
</dbReference>
<evidence type="ECO:0000313" key="9">
    <source>
        <dbReference type="EMBL" id="TFE22661.1"/>
    </source>
</evidence>
<evidence type="ECO:0000256" key="1">
    <source>
        <dbReference type="ARBA" id="ARBA00004651"/>
    </source>
</evidence>
<keyword evidence="6 8" id="KW-1133">Transmembrane helix</keyword>
<evidence type="ECO:0000256" key="5">
    <source>
        <dbReference type="ARBA" id="ARBA00022692"/>
    </source>
</evidence>
<feature type="transmembrane region" description="Helical" evidence="8">
    <location>
        <begin position="160"/>
        <end position="182"/>
    </location>
</feature>
<dbReference type="AlphaFoldDB" id="A0A4Y8LNV6"/>
<evidence type="ECO:0000256" key="3">
    <source>
        <dbReference type="ARBA" id="ARBA00022448"/>
    </source>
</evidence>
<evidence type="ECO:0000256" key="7">
    <source>
        <dbReference type="ARBA" id="ARBA00023136"/>
    </source>
</evidence>
<keyword evidence="4" id="KW-1003">Cell membrane</keyword>
<dbReference type="SUPFAM" id="SSF81345">
    <property type="entry name" value="ABC transporter involved in vitamin B12 uptake, BtuC"/>
    <property type="match status" value="1"/>
</dbReference>
<organism evidence="9 10">
    <name type="scientific">Cohnella luojiensis</name>
    <dbReference type="NCBI Taxonomy" id="652876"/>
    <lineage>
        <taxon>Bacteria</taxon>
        <taxon>Bacillati</taxon>
        <taxon>Bacillota</taxon>
        <taxon>Bacilli</taxon>
        <taxon>Bacillales</taxon>
        <taxon>Paenibacillaceae</taxon>
        <taxon>Cohnella</taxon>
    </lineage>
</organism>
<feature type="transmembrane region" description="Helical" evidence="8">
    <location>
        <begin position="15"/>
        <end position="36"/>
    </location>
</feature>
<sequence length="342" mass="35502">MAVTESKGKFKSRPLAASIIIIGGLGALAIALTWAISVGVADIKFTTVWAAVFQFDPAQNQHQLIHELRLPRALLSAVVGACFAVAGSIMQGMTRNPLADSGLLGINSGAAFVLALCIAISPGISQFNLTLFAFLGAGLGAGIVFGIGSLSRTGLTPVRLALSGAAVSALLLALTEGIAIQFNIGRDLAFWYAGAVAGTRWLHFNMIFPWAIGALIVAHLLSRSITVLSLGDEVAANLGQRTRLVKIAGSAVVLILAGAAVSVVGSIGFVGLIIPHLTRFLVGVDYRWIIPCSAVLGSLFLVLADIGARMINAPAETPIGVLVALIGVPFFLYLTRRDGRGI</sequence>
<reference evidence="9 10" key="1">
    <citation type="submission" date="2019-03" db="EMBL/GenBank/DDBJ databases">
        <title>Cohnella endophytica sp. nov., a novel endophytic bacterium isolated from bark of Sonneratia apetala.</title>
        <authorList>
            <person name="Tuo L."/>
        </authorList>
    </citation>
    <scope>NUCLEOTIDE SEQUENCE [LARGE SCALE GENOMIC DNA]</scope>
    <source>
        <strain evidence="9 10">CCTCC AB 208254</strain>
    </source>
</reference>
<dbReference type="GO" id="GO:0033214">
    <property type="term" value="P:siderophore-iron import into cell"/>
    <property type="evidence" value="ECO:0007669"/>
    <property type="project" value="TreeGrafter"/>
</dbReference>
<comment type="similarity">
    <text evidence="2">Belongs to the binding-protein-dependent transport system permease family. FecCD subfamily.</text>
</comment>
<feature type="transmembrane region" description="Helical" evidence="8">
    <location>
        <begin position="102"/>
        <end position="121"/>
    </location>
</feature>
<proteinExistence type="inferred from homology"/>
<feature type="transmembrane region" description="Helical" evidence="8">
    <location>
        <begin position="202"/>
        <end position="221"/>
    </location>
</feature>
<evidence type="ECO:0000313" key="10">
    <source>
        <dbReference type="Proteomes" id="UP000297900"/>
    </source>
</evidence>
<dbReference type="EMBL" id="SOMN01000043">
    <property type="protein sequence ID" value="TFE22661.1"/>
    <property type="molecule type" value="Genomic_DNA"/>
</dbReference>
<feature type="transmembrane region" description="Helical" evidence="8">
    <location>
        <begin position="251"/>
        <end position="274"/>
    </location>
</feature>
<feature type="transmembrane region" description="Helical" evidence="8">
    <location>
        <begin position="286"/>
        <end position="306"/>
    </location>
</feature>
<keyword evidence="10" id="KW-1185">Reference proteome</keyword>
<feature type="transmembrane region" description="Helical" evidence="8">
    <location>
        <begin position="73"/>
        <end position="90"/>
    </location>
</feature>
<evidence type="ECO:0000256" key="2">
    <source>
        <dbReference type="ARBA" id="ARBA00007935"/>
    </source>
</evidence>
<dbReference type="Proteomes" id="UP000297900">
    <property type="component" value="Unassembled WGS sequence"/>
</dbReference>
<dbReference type="PANTHER" id="PTHR30472">
    <property type="entry name" value="FERRIC ENTEROBACTIN TRANSPORT SYSTEM PERMEASE PROTEIN"/>
    <property type="match status" value="1"/>
</dbReference>
<protein>
    <submittedName>
        <fullName evidence="9">Iron ABC transporter permease</fullName>
    </submittedName>
</protein>
<feature type="transmembrane region" description="Helical" evidence="8">
    <location>
        <begin position="127"/>
        <end position="148"/>
    </location>
</feature>
<dbReference type="PANTHER" id="PTHR30472:SF58">
    <property type="entry name" value="IRON(3+)-HYDROXAMATE IMPORT SYSTEM PERMEASE PROTEIN FHUB"/>
    <property type="match status" value="1"/>
</dbReference>
<dbReference type="RefSeq" id="WP_135154240.1">
    <property type="nucleotide sequence ID" value="NZ_SOMN01000043.1"/>
</dbReference>
<keyword evidence="5 8" id="KW-0812">Transmembrane</keyword>